<dbReference type="EMBL" id="BMAU01021092">
    <property type="protein sequence ID" value="GFX90168.1"/>
    <property type="molecule type" value="Genomic_DNA"/>
</dbReference>
<feature type="region of interest" description="Disordered" evidence="1">
    <location>
        <begin position="20"/>
        <end position="40"/>
    </location>
</feature>
<comment type="caution">
    <text evidence="2">The sequence shown here is derived from an EMBL/GenBank/DDBJ whole genome shotgun (WGS) entry which is preliminary data.</text>
</comment>
<evidence type="ECO:0000313" key="3">
    <source>
        <dbReference type="Proteomes" id="UP000887159"/>
    </source>
</evidence>
<evidence type="ECO:0000313" key="2">
    <source>
        <dbReference type="EMBL" id="GFX90168.1"/>
    </source>
</evidence>
<evidence type="ECO:0000256" key="1">
    <source>
        <dbReference type="SAM" id="MobiDB-lite"/>
    </source>
</evidence>
<accession>A0A8X6V0D7</accession>
<feature type="compositionally biased region" description="Basic and acidic residues" evidence="1">
    <location>
        <begin position="88"/>
        <end position="120"/>
    </location>
</feature>
<proteinExistence type="predicted"/>
<sequence>MDQRGGRNFKKENFYDIDIEITHPPGSADTERGRRNFHGKKSCKFEEARATPGLTEKKETAVLKKRNGRHFRKNSSDIIEITNIAHTPSREEKRKFPLEKVTSSEKSRETPDSAEGKQTHPTEQTGGRNLEKKKF</sequence>
<protein>
    <submittedName>
        <fullName evidence="2">Uncharacterized protein</fullName>
    </submittedName>
</protein>
<dbReference type="AlphaFoldDB" id="A0A8X6V0D7"/>
<keyword evidence="3" id="KW-1185">Reference proteome</keyword>
<dbReference type="Proteomes" id="UP000887159">
    <property type="component" value="Unassembled WGS sequence"/>
</dbReference>
<feature type="region of interest" description="Disordered" evidence="1">
    <location>
        <begin position="83"/>
        <end position="135"/>
    </location>
</feature>
<organism evidence="2 3">
    <name type="scientific">Trichonephila clavipes</name>
    <name type="common">Golden silk orbweaver</name>
    <name type="synonym">Nephila clavipes</name>
    <dbReference type="NCBI Taxonomy" id="2585209"/>
    <lineage>
        <taxon>Eukaryota</taxon>
        <taxon>Metazoa</taxon>
        <taxon>Ecdysozoa</taxon>
        <taxon>Arthropoda</taxon>
        <taxon>Chelicerata</taxon>
        <taxon>Arachnida</taxon>
        <taxon>Araneae</taxon>
        <taxon>Araneomorphae</taxon>
        <taxon>Entelegynae</taxon>
        <taxon>Araneoidea</taxon>
        <taxon>Nephilidae</taxon>
        <taxon>Trichonephila</taxon>
    </lineage>
</organism>
<reference evidence="2" key="1">
    <citation type="submission" date="2020-08" db="EMBL/GenBank/DDBJ databases">
        <title>Multicomponent nature underlies the extraordinary mechanical properties of spider dragline silk.</title>
        <authorList>
            <person name="Kono N."/>
            <person name="Nakamura H."/>
            <person name="Mori M."/>
            <person name="Yoshida Y."/>
            <person name="Ohtoshi R."/>
            <person name="Malay A.D."/>
            <person name="Moran D.A.P."/>
            <person name="Tomita M."/>
            <person name="Numata K."/>
            <person name="Arakawa K."/>
        </authorList>
    </citation>
    <scope>NUCLEOTIDE SEQUENCE</scope>
</reference>
<name>A0A8X6V0D7_TRICX</name>
<gene>
    <name evidence="2" type="ORF">TNCV_2712891</name>
</gene>